<feature type="coiled-coil region" evidence="1">
    <location>
        <begin position="4"/>
        <end position="91"/>
    </location>
</feature>
<accession>A0ABD0S3N4</accession>
<protein>
    <submittedName>
        <fullName evidence="2">Uncharacterized protein</fullName>
    </submittedName>
</protein>
<gene>
    <name evidence="2" type="ORF">M9458_002098</name>
</gene>
<keyword evidence="3" id="KW-1185">Reference proteome</keyword>
<keyword evidence="1" id="KW-0175">Coiled coil</keyword>
<organism evidence="2 3">
    <name type="scientific">Cirrhinus mrigala</name>
    <name type="common">Mrigala</name>
    <dbReference type="NCBI Taxonomy" id="683832"/>
    <lineage>
        <taxon>Eukaryota</taxon>
        <taxon>Metazoa</taxon>
        <taxon>Chordata</taxon>
        <taxon>Craniata</taxon>
        <taxon>Vertebrata</taxon>
        <taxon>Euteleostomi</taxon>
        <taxon>Actinopterygii</taxon>
        <taxon>Neopterygii</taxon>
        <taxon>Teleostei</taxon>
        <taxon>Ostariophysi</taxon>
        <taxon>Cypriniformes</taxon>
        <taxon>Cyprinidae</taxon>
        <taxon>Labeoninae</taxon>
        <taxon>Labeonini</taxon>
        <taxon>Cirrhinus</taxon>
    </lineage>
</organism>
<evidence type="ECO:0000313" key="3">
    <source>
        <dbReference type="Proteomes" id="UP001529510"/>
    </source>
</evidence>
<dbReference type="PANTHER" id="PTHR35970">
    <property type="entry name" value="SODIUM CHANNEL AND CLATHRIN LINKER 1"/>
    <property type="match status" value="1"/>
</dbReference>
<evidence type="ECO:0000256" key="1">
    <source>
        <dbReference type="SAM" id="Coils"/>
    </source>
</evidence>
<name>A0ABD0S3N4_CIRMR</name>
<reference evidence="2 3" key="1">
    <citation type="submission" date="2024-05" db="EMBL/GenBank/DDBJ databases">
        <title>Genome sequencing and assembly of Indian major carp, Cirrhinus mrigala (Hamilton, 1822).</title>
        <authorList>
            <person name="Mohindra V."/>
            <person name="Chowdhury L.M."/>
            <person name="Lal K."/>
            <person name="Jena J.K."/>
        </authorList>
    </citation>
    <scope>NUCLEOTIDE SEQUENCE [LARGE SCALE GENOMIC DNA]</scope>
    <source>
        <strain evidence="2">CM1030</strain>
        <tissue evidence="2">Blood</tissue>
    </source>
</reference>
<dbReference type="PANTHER" id="PTHR35970:SF1">
    <property type="entry name" value="SODIUM CHANNEL AND CLATHRIN LINKER 1"/>
    <property type="match status" value="1"/>
</dbReference>
<dbReference type="Proteomes" id="UP001529510">
    <property type="component" value="Unassembled WGS sequence"/>
</dbReference>
<dbReference type="InterPro" id="IPR038911">
    <property type="entry name" value="SCLT1"/>
</dbReference>
<feature type="non-terminal residue" evidence="2">
    <location>
        <position position="95"/>
    </location>
</feature>
<dbReference type="AlphaFoldDB" id="A0ABD0S3N4"/>
<evidence type="ECO:0000313" key="2">
    <source>
        <dbReference type="EMBL" id="KAL0204080.1"/>
    </source>
</evidence>
<dbReference type="EMBL" id="JAMKFB020000001">
    <property type="protein sequence ID" value="KAL0204080.1"/>
    <property type="molecule type" value="Genomic_DNA"/>
</dbReference>
<comment type="caution">
    <text evidence="2">The sequence shown here is derived from an EMBL/GenBank/DDBJ whole genome shotgun (WGS) entry which is preliminary data.</text>
</comment>
<proteinExistence type="predicted"/>
<sequence>MRKMEALHQRCLNAERLKDEMQLTLNTTKNNMKKMEMEYSEEMSRCQEEVRRLQEESTAISEERLTLQQENQQLHRDMEALRKECALAQRRAKQQ</sequence>